<dbReference type="EMBL" id="CP036282">
    <property type="protein sequence ID" value="QDL54919.1"/>
    <property type="molecule type" value="Genomic_DNA"/>
</dbReference>
<dbReference type="RefSeq" id="WP_142812079.1">
    <property type="nucleotide sequence ID" value="NZ_CP036282.1"/>
</dbReference>
<dbReference type="Proteomes" id="UP000317365">
    <property type="component" value="Chromosome"/>
</dbReference>
<dbReference type="PIRSF" id="PIRSF032131">
    <property type="entry name" value="UCP032131"/>
    <property type="match status" value="1"/>
</dbReference>
<reference evidence="2" key="1">
    <citation type="submission" date="2019-02" db="EMBL/GenBank/DDBJ databases">
        <title>Complete genome sequence of Rhodoferax sp. Gr-4.</title>
        <authorList>
            <person name="Jin L."/>
        </authorList>
    </citation>
    <scope>NUCLEOTIDE SEQUENCE [LARGE SCALE GENOMIC DNA]</scope>
    <source>
        <strain evidence="2">Gr-4</strain>
    </source>
</reference>
<evidence type="ECO:0000313" key="1">
    <source>
        <dbReference type="EMBL" id="QDL54919.1"/>
    </source>
</evidence>
<dbReference type="InterPro" id="IPR009562">
    <property type="entry name" value="DUF1178"/>
</dbReference>
<keyword evidence="2" id="KW-1185">Reference proteome</keyword>
<sequence length="155" mass="16795">MKVLDLQCGNGHGFEGWFGSEADYIDQKARALVQCPMCSDSQVQKKLSAPRLNFGPRNEGAVPLKAIDSSAGTEGGADPMDALTQAWLDISKHVVATTTDVGSQFAEEARKMHYGEAEERAIRGRASQEETQSLLEEGINVLPLLLPNALKKPLQ</sequence>
<gene>
    <name evidence="1" type="ORF">EXZ61_12520</name>
</gene>
<proteinExistence type="predicted"/>
<reference evidence="2" key="2">
    <citation type="journal article" date="2020" name="Int. J. Syst. Evol. Microbiol.">
        <title>Genomic insights into a novel species Rhodoferax aquaticus sp. nov., isolated from freshwater.</title>
        <authorList>
            <person name="Li T."/>
            <person name="Zhuo Y."/>
            <person name="Jin C.Z."/>
            <person name="Wu X."/>
            <person name="Ko S.R."/>
            <person name="Jin F.J."/>
            <person name="Ahn C.Y."/>
            <person name="Oh H.M."/>
            <person name="Lee H.G."/>
            <person name="Jin L."/>
        </authorList>
    </citation>
    <scope>NUCLEOTIDE SEQUENCE [LARGE SCALE GENOMIC DNA]</scope>
    <source>
        <strain evidence="2">Gr-4</strain>
    </source>
</reference>
<dbReference type="KEGG" id="rhg:EXZ61_12520"/>
<evidence type="ECO:0000313" key="2">
    <source>
        <dbReference type="Proteomes" id="UP000317365"/>
    </source>
</evidence>
<organism evidence="1 2">
    <name type="scientific">Rhodoferax aquaticus</name>
    <dbReference type="NCBI Taxonomy" id="2527691"/>
    <lineage>
        <taxon>Bacteria</taxon>
        <taxon>Pseudomonadati</taxon>
        <taxon>Pseudomonadota</taxon>
        <taxon>Betaproteobacteria</taxon>
        <taxon>Burkholderiales</taxon>
        <taxon>Comamonadaceae</taxon>
        <taxon>Rhodoferax</taxon>
    </lineage>
</organism>
<dbReference type="AlphaFoldDB" id="A0A515EQJ9"/>
<name>A0A515EQJ9_9BURK</name>
<dbReference type="Pfam" id="PF06676">
    <property type="entry name" value="DUF1178"/>
    <property type="match status" value="1"/>
</dbReference>
<protein>
    <submittedName>
        <fullName evidence="1">DUF1178 family protein</fullName>
    </submittedName>
</protein>
<accession>A0A515EQJ9</accession>